<evidence type="ECO:0000313" key="3">
    <source>
        <dbReference type="Proteomes" id="UP000266841"/>
    </source>
</evidence>
<keyword evidence="3" id="KW-1185">Reference proteome</keyword>
<feature type="compositionally biased region" description="Basic and acidic residues" evidence="1">
    <location>
        <begin position="1"/>
        <end position="24"/>
    </location>
</feature>
<comment type="caution">
    <text evidence="2">The sequence shown here is derived from an EMBL/GenBank/DDBJ whole genome shotgun (WGS) entry which is preliminary data.</text>
</comment>
<dbReference type="Proteomes" id="UP000266841">
    <property type="component" value="Unassembled WGS sequence"/>
</dbReference>
<evidence type="ECO:0000313" key="2">
    <source>
        <dbReference type="EMBL" id="EJK57674.1"/>
    </source>
</evidence>
<dbReference type="EMBL" id="AGNL01027380">
    <property type="protein sequence ID" value="EJK57674.1"/>
    <property type="molecule type" value="Genomic_DNA"/>
</dbReference>
<reference evidence="2 3" key="1">
    <citation type="journal article" date="2012" name="Genome Biol.">
        <title>Genome and low-iron response of an oceanic diatom adapted to chronic iron limitation.</title>
        <authorList>
            <person name="Lommer M."/>
            <person name="Specht M."/>
            <person name="Roy A.S."/>
            <person name="Kraemer L."/>
            <person name="Andreson R."/>
            <person name="Gutowska M.A."/>
            <person name="Wolf J."/>
            <person name="Bergner S.V."/>
            <person name="Schilhabel M.B."/>
            <person name="Klostermeier U.C."/>
            <person name="Beiko R.G."/>
            <person name="Rosenstiel P."/>
            <person name="Hippler M."/>
            <person name="Laroche J."/>
        </authorList>
    </citation>
    <scope>NUCLEOTIDE SEQUENCE [LARGE SCALE GENOMIC DNA]</scope>
    <source>
        <strain evidence="2 3">CCMP1005</strain>
    </source>
</reference>
<name>K0RZ18_THAOC</name>
<feature type="region of interest" description="Disordered" evidence="1">
    <location>
        <begin position="1"/>
        <end position="98"/>
    </location>
</feature>
<proteinExistence type="predicted"/>
<evidence type="ECO:0000256" key="1">
    <source>
        <dbReference type="SAM" id="MobiDB-lite"/>
    </source>
</evidence>
<gene>
    <name evidence="2" type="ORF">THAOC_22255</name>
</gene>
<protein>
    <submittedName>
        <fullName evidence="2">Uncharacterized protein</fullName>
    </submittedName>
</protein>
<dbReference type="AlphaFoldDB" id="K0RZ18"/>
<feature type="non-terminal residue" evidence="2">
    <location>
        <position position="1"/>
    </location>
</feature>
<organism evidence="2 3">
    <name type="scientific">Thalassiosira oceanica</name>
    <name type="common">Marine diatom</name>
    <dbReference type="NCBI Taxonomy" id="159749"/>
    <lineage>
        <taxon>Eukaryota</taxon>
        <taxon>Sar</taxon>
        <taxon>Stramenopiles</taxon>
        <taxon>Ochrophyta</taxon>
        <taxon>Bacillariophyta</taxon>
        <taxon>Coscinodiscophyceae</taxon>
        <taxon>Thalassiosirophycidae</taxon>
        <taxon>Thalassiosirales</taxon>
        <taxon>Thalassiosiraceae</taxon>
        <taxon>Thalassiosira</taxon>
    </lineage>
</organism>
<accession>K0RZ18</accession>
<sequence length="98" mass="10644">RGLHRRPDDERSSDGGAVRVREPDAAQVVREILAGHQAEDGTGQVPERAVDVRDGPRPGPAHHGRVALHDRRQGARAAGGAHVLRPHRVWRQPEGRGA</sequence>